<reference evidence="3 4" key="1">
    <citation type="journal article" date="2019" name="Genome Biol. Evol.">
        <title>Insights into the evolution of the New World diploid cottons (Gossypium, subgenus Houzingenia) based on genome sequencing.</title>
        <authorList>
            <person name="Grover C.E."/>
            <person name="Arick M.A. 2nd"/>
            <person name="Thrash A."/>
            <person name="Conover J.L."/>
            <person name="Sanders W.S."/>
            <person name="Peterson D.G."/>
            <person name="Frelichowski J.E."/>
            <person name="Scheffler J.A."/>
            <person name="Scheffler B.E."/>
            <person name="Wendel J.F."/>
        </authorList>
    </citation>
    <scope>NUCLEOTIDE SEQUENCE [LARGE SCALE GENOMIC DNA]</scope>
    <source>
        <strain evidence="3">0</strain>
        <tissue evidence="3">Leaf</tissue>
    </source>
</reference>
<dbReference type="EMBL" id="JABFAD010000009">
    <property type="protein sequence ID" value="MBA0809576.1"/>
    <property type="molecule type" value="Genomic_DNA"/>
</dbReference>
<keyword evidence="4" id="KW-1185">Reference proteome</keyword>
<evidence type="ECO:0000259" key="2">
    <source>
        <dbReference type="Pfam" id="PF14111"/>
    </source>
</evidence>
<feature type="transmembrane region" description="Helical" evidence="1">
    <location>
        <begin position="74"/>
        <end position="90"/>
    </location>
</feature>
<feature type="transmembrane region" description="Helical" evidence="1">
    <location>
        <begin position="30"/>
        <end position="54"/>
    </location>
</feature>
<dbReference type="Pfam" id="PF14111">
    <property type="entry name" value="DUF4283"/>
    <property type="match status" value="1"/>
</dbReference>
<name>A0A7J9HIB1_9ROSI</name>
<keyword evidence="1" id="KW-0472">Membrane</keyword>
<comment type="caution">
    <text evidence="3">The sequence shown here is derived from an EMBL/GenBank/DDBJ whole genome shotgun (WGS) entry which is preliminary data.</text>
</comment>
<accession>A0A7J9HIB1</accession>
<evidence type="ECO:0000256" key="1">
    <source>
        <dbReference type="SAM" id="Phobius"/>
    </source>
</evidence>
<evidence type="ECO:0000313" key="3">
    <source>
        <dbReference type="EMBL" id="MBA0809576.1"/>
    </source>
</evidence>
<proteinExistence type="predicted"/>
<dbReference type="Proteomes" id="UP000593560">
    <property type="component" value="Unassembled WGS sequence"/>
</dbReference>
<gene>
    <name evidence="3" type="ORF">Gohar_025218</name>
</gene>
<protein>
    <recommendedName>
        <fullName evidence="2">DUF4283 domain-containing protein</fullName>
    </recommendedName>
</protein>
<evidence type="ECO:0000313" key="4">
    <source>
        <dbReference type="Proteomes" id="UP000593560"/>
    </source>
</evidence>
<feature type="domain" description="DUF4283" evidence="2">
    <location>
        <begin position="33"/>
        <end position="95"/>
    </location>
</feature>
<feature type="non-terminal residue" evidence="3">
    <location>
        <position position="1"/>
    </location>
</feature>
<dbReference type="InterPro" id="IPR025558">
    <property type="entry name" value="DUF4283"/>
</dbReference>
<sequence>MENDLATLQISEPEDDEILIVAALTTPNPLYDLCLVGCFVMASMVHFVAMRTTLANLWHTLRGVQITDLGDKRFLFRFFHWVVIGALWTFNNHLLLGNFVGTFEEYAAKQVSSGTLSYMRMRVRLDIWALLKEEETSTSSGNSVYGVGCISMGVGWRATVIESVWLWKEAAGSLVDGVSSDRIFCGGIWTKPFEPASGPINPVLGFNLKGNAFGGQGGALGVVGMLLIVHDFEASLCLVLRRPLRGKSTDSHEAILLERPWVGESTSRAIE</sequence>
<keyword evidence="1" id="KW-0812">Transmembrane</keyword>
<dbReference type="OrthoDB" id="10523248at2759"/>
<keyword evidence="1" id="KW-1133">Transmembrane helix</keyword>
<dbReference type="AlphaFoldDB" id="A0A7J9HIB1"/>
<organism evidence="3 4">
    <name type="scientific">Gossypium harknessii</name>
    <dbReference type="NCBI Taxonomy" id="34285"/>
    <lineage>
        <taxon>Eukaryota</taxon>
        <taxon>Viridiplantae</taxon>
        <taxon>Streptophyta</taxon>
        <taxon>Embryophyta</taxon>
        <taxon>Tracheophyta</taxon>
        <taxon>Spermatophyta</taxon>
        <taxon>Magnoliopsida</taxon>
        <taxon>eudicotyledons</taxon>
        <taxon>Gunneridae</taxon>
        <taxon>Pentapetalae</taxon>
        <taxon>rosids</taxon>
        <taxon>malvids</taxon>
        <taxon>Malvales</taxon>
        <taxon>Malvaceae</taxon>
        <taxon>Malvoideae</taxon>
        <taxon>Gossypium</taxon>
    </lineage>
</organism>